<evidence type="ECO:0000256" key="2">
    <source>
        <dbReference type="SAM" id="SignalP"/>
    </source>
</evidence>
<feature type="signal peptide" evidence="2">
    <location>
        <begin position="1"/>
        <end position="17"/>
    </location>
</feature>
<organism evidence="3">
    <name type="scientific">Amphimedon queenslandica</name>
    <name type="common">Sponge</name>
    <dbReference type="NCBI Taxonomy" id="400682"/>
    <lineage>
        <taxon>Eukaryota</taxon>
        <taxon>Metazoa</taxon>
        <taxon>Porifera</taxon>
        <taxon>Demospongiae</taxon>
        <taxon>Heteroscleromorpha</taxon>
        <taxon>Haplosclerida</taxon>
        <taxon>Niphatidae</taxon>
        <taxon>Amphimedon</taxon>
    </lineage>
</organism>
<dbReference type="InParanoid" id="A0A1X7UJX4"/>
<evidence type="ECO:0000256" key="1">
    <source>
        <dbReference type="SAM" id="Phobius"/>
    </source>
</evidence>
<keyword evidence="1" id="KW-0812">Transmembrane</keyword>
<dbReference type="AlphaFoldDB" id="A0A1X7UJX4"/>
<accession>A0A1X7UJX4</accession>
<keyword evidence="1" id="KW-1133">Transmembrane helix</keyword>
<name>A0A1X7UJX4_AMPQE</name>
<evidence type="ECO:0008006" key="4">
    <source>
        <dbReference type="Google" id="ProtNLM"/>
    </source>
</evidence>
<dbReference type="EnsemblMetazoa" id="Aqu2.1.27793_001">
    <property type="protein sequence ID" value="Aqu2.1.27793_001"/>
    <property type="gene ID" value="Aqu2.1.27793"/>
</dbReference>
<keyword evidence="2" id="KW-0732">Signal</keyword>
<evidence type="ECO:0000313" key="3">
    <source>
        <dbReference type="EnsemblMetazoa" id="Aqu2.1.27793_001"/>
    </source>
</evidence>
<proteinExistence type="predicted"/>
<sequence length="138" mass="15761">MAICTFFFIMLIESSNGSVAEDQQGKIAFYSLWMPPFAFGVISHVIIIRFILYLMDKSRNLISSGFTRTIKNKVVTLLYTTIGSGVSILAYVSMCIAIECNIDLGLWFIPRDQFNGFTGFIEFNSWYLQRNQREDSPV</sequence>
<feature type="transmembrane region" description="Helical" evidence="1">
    <location>
        <begin position="36"/>
        <end position="55"/>
    </location>
</feature>
<feature type="transmembrane region" description="Helical" evidence="1">
    <location>
        <begin position="76"/>
        <end position="94"/>
    </location>
</feature>
<protein>
    <recommendedName>
        <fullName evidence="4">G-protein coupled receptors family 2 profile 2 domain-containing protein</fullName>
    </recommendedName>
</protein>
<reference evidence="3" key="1">
    <citation type="submission" date="2017-05" db="UniProtKB">
        <authorList>
            <consortium name="EnsemblMetazoa"/>
        </authorList>
    </citation>
    <scope>IDENTIFICATION</scope>
</reference>
<keyword evidence="1" id="KW-0472">Membrane</keyword>
<feature type="chain" id="PRO_5012304694" description="G-protein coupled receptors family 2 profile 2 domain-containing protein" evidence="2">
    <location>
        <begin position="18"/>
        <end position="138"/>
    </location>
</feature>